<feature type="domain" description="NADP-dependent oxidoreductase" evidence="2">
    <location>
        <begin position="26"/>
        <end position="330"/>
    </location>
</feature>
<sequence>MTTSASSAVSLDTYRLLGRSGLRVSPLALGGMTFGTDWGWGADRDETRRIFDTYVDRGGNFIDTANFYTGGTSEKLIGEFAQGKRDGLVIATKYTLTMQPGDPNSGGNHRKSMVRSVEASLSRLGTSYIDLLYLHAWDGTTPPEEILRALDDLVRAGKVLYAGISDTPAWQIARMQTLADLRGWSPFVALQIEYSLAQRTVERELLPMAKELGLGVVPFFALASGVLTGKYSKADLEDTPGPANPVGTRKNVAAVNGVLTARNLEIAEVVQSVAREMDKTPAQVALAWTLLHPAVTSPIVGARTVRQLEDNLGALDVTFTPEQRARLEAATAIELGVPHDMLAREITNNVIFGGATIVKRT</sequence>
<dbReference type="PANTHER" id="PTHR43364">
    <property type="entry name" value="NADH-SPECIFIC METHYLGLYOXAL REDUCTASE-RELATED"/>
    <property type="match status" value="1"/>
</dbReference>
<dbReference type="RefSeq" id="WP_394821994.1">
    <property type="nucleotide sequence ID" value="NZ_CP089984.1"/>
</dbReference>
<dbReference type="PANTHER" id="PTHR43364:SF4">
    <property type="entry name" value="NAD(P)-LINKED OXIDOREDUCTASE SUPERFAMILY PROTEIN"/>
    <property type="match status" value="1"/>
</dbReference>
<evidence type="ECO:0000313" key="3">
    <source>
        <dbReference type="EMBL" id="WXB12372.1"/>
    </source>
</evidence>
<evidence type="ECO:0000256" key="1">
    <source>
        <dbReference type="ARBA" id="ARBA00023002"/>
    </source>
</evidence>
<gene>
    <name evidence="3" type="ORF">LZC94_31550</name>
</gene>
<accession>A0ABZ2LTP3</accession>
<proteinExistence type="predicted"/>
<dbReference type="InterPro" id="IPR036812">
    <property type="entry name" value="NAD(P)_OxRdtase_dom_sf"/>
</dbReference>
<dbReference type="InterPro" id="IPR023210">
    <property type="entry name" value="NADP_OxRdtase_dom"/>
</dbReference>
<dbReference type="EMBL" id="CP089984">
    <property type="protein sequence ID" value="WXB12372.1"/>
    <property type="molecule type" value="Genomic_DNA"/>
</dbReference>
<name>A0ABZ2LTP3_9BACT</name>
<dbReference type="Gene3D" id="3.20.20.100">
    <property type="entry name" value="NADP-dependent oxidoreductase domain"/>
    <property type="match status" value="1"/>
</dbReference>
<protein>
    <submittedName>
        <fullName evidence="3">Aldo/keto reductase</fullName>
    </submittedName>
</protein>
<dbReference type="CDD" id="cd19080">
    <property type="entry name" value="AKR_AKR9A_9B"/>
    <property type="match status" value="1"/>
</dbReference>
<dbReference type="SUPFAM" id="SSF51430">
    <property type="entry name" value="NAD(P)-linked oxidoreductase"/>
    <property type="match status" value="1"/>
</dbReference>
<evidence type="ECO:0000259" key="2">
    <source>
        <dbReference type="Pfam" id="PF00248"/>
    </source>
</evidence>
<reference evidence="3 4" key="1">
    <citation type="submission" date="2021-12" db="EMBL/GenBank/DDBJ databases">
        <title>Discovery of the Pendulisporaceae a myxobacterial family with distinct sporulation behavior and unique specialized metabolism.</title>
        <authorList>
            <person name="Garcia R."/>
            <person name="Popoff A."/>
            <person name="Bader C.D."/>
            <person name="Loehr J."/>
            <person name="Walesch S."/>
            <person name="Walt C."/>
            <person name="Boldt J."/>
            <person name="Bunk B."/>
            <person name="Haeckl F.J.F.P.J."/>
            <person name="Gunesch A.P."/>
            <person name="Birkelbach J."/>
            <person name="Nuebel U."/>
            <person name="Pietschmann T."/>
            <person name="Bach T."/>
            <person name="Mueller R."/>
        </authorList>
    </citation>
    <scope>NUCLEOTIDE SEQUENCE [LARGE SCALE GENOMIC DNA]</scope>
    <source>
        <strain evidence="3 4">MSr11954</strain>
    </source>
</reference>
<evidence type="ECO:0000313" key="4">
    <source>
        <dbReference type="Proteomes" id="UP001370348"/>
    </source>
</evidence>
<keyword evidence="1" id="KW-0560">Oxidoreductase</keyword>
<dbReference type="Proteomes" id="UP001370348">
    <property type="component" value="Chromosome"/>
</dbReference>
<keyword evidence="4" id="KW-1185">Reference proteome</keyword>
<organism evidence="3 4">
    <name type="scientific">Pendulispora albinea</name>
    <dbReference type="NCBI Taxonomy" id="2741071"/>
    <lineage>
        <taxon>Bacteria</taxon>
        <taxon>Pseudomonadati</taxon>
        <taxon>Myxococcota</taxon>
        <taxon>Myxococcia</taxon>
        <taxon>Myxococcales</taxon>
        <taxon>Sorangiineae</taxon>
        <taxon>Pendulisporaceae</taxon>
        <taxon>Pendulispora</taxon>
    </lineage>
</organism>
<dbReference type="InterPro" id="IPR050523">
    <property type="entry name" value="AKR_Detox_Biosynth"/>
</dbReference>
<dbReference type="Pfam" id="PF00248">
    <property type="entry name" value="Aldo_ket_red"/>
    <property type="match status" value="1"/>
</dbReference>